<dbReference type="AlphaFoldDB" id="A0A553MZ75"/>
<reference evidence="1 2" key="1">
    <citation type="journal article" date="2019" name="Sci. Data">
        <title>Hybrid genome assembly and annotation of Danionella translucida.</title>
        <authorList>
            <person name="Kadobianskyi M."/>
            <person name="Schulze L."/>
            <person name="Schuelke M."/>
            <person name="Judkewitz B."/>
        </authorList>
    </citation>
    <scope>NUCLEOTIDE SEQUENCE [LARGE SCALE GENOMIC DNA]</scope>
    <source>
        <strain evidence="1 2">Bolton</strain>
    </source>
</reference>
<dbReference type="EMBL" id="SRMA01027191">
    <property type="protein sequence ID" value="TRY58477.1"/>
    <property type="molecule type" value="Genomic_DNA"/>
</dbReference>
<dbReference type="Proteomes" id="UP000316079">
    <property type="component" value="Unassembled WGS sequence"/>
</dbReference>
<protein>
    <submittedName>
        <fullName evidence="1">Uncharacterized protein</fullName>
    </submittedName>
</protein>
<sequence length="110" mass="12548">MVLNSTDRVVKSSHMVAERDALNKAEQVEVVMQHDFGAMAQSFPGFFRKDETMRLFKSPLTVGFLQESPQSESKSFHLETVTPPLRLIDSLAFIGHVSHIKIPMYSRKQR</sequence>
<gene>
    <name evidence="1" type="ORF">DNTS_002084</name>
</gene>
<name>A0A553MZ75_9TELE</name>
<organism evidence="1 2">
    <name type="scientific">Danionella cerebrum</name>
    <dbReference type="NCBI Taxonomy" id="2873325"/>
    <lineage>
        <taxon>Eukaryota</taxon>
        <taxon>Metazoa</taxon>
        <taxon>Chordata</taxon>
        <taxon>Craniata</taxon>
        <taxon>Vertebrata</taxon>
        <taxon>Euteleostomi</taxon>
        <taxon>Actinopterygii</taxon>
        <taxon>Neopterygii</taxon>
        <taxon>Teleostei</taxon>
        <taxon>Ostariophysi</taxon>
        <taxon>Cypriniformes</taxon>
        <taxon>Danionidae</taxon>
        <taxon>Danioninae</taxon>
        <taxon>Danionella</taxon>
    </lineage>
</organism>
<accession>A0A553MZ75</accession>
<evidence type="ECO:0000313" key="1">
    <source>
        <dbReference type="EMBL" id="TRY58477.1"/>
    </source>
</evidence>
<proteinExistence type="predicted"/>
<comment type="caution">
    <text evidence="1">The sequence shown here is derived from an EMBL/GenBank/DDBJ whole genome shotgun (WGS) entry which is preliminary data.</text>
</comment>
<evidence type="ECO:0000313" key="2">
    <source>
        <dbReference type="Proteomes" id="UP000316079"/>
    </source>
</evidence>
<keyword evidence="2" id="KW-1185">Reference proteome</keyword>